<dbReference type="GO" id="GO:0045900">
    <property type="term" value="P:negative regulation of translational elongation"/>
    <property type="evidence" value="ECO:0007669"/>
    <property type="project" value="TreeGrafter"/>
</dbReference>
<keyword evidence="1 4" id="KW-0810">Translation regulation</keyword>
<evidence type="ECO:0000313" key="7">
    <source>
        <dbReference type="Proteomes" id="UP000005824"/>
    </source>
</evidence>
<keyword evidence="6" id="KW-0687">Ribonucleoprotein</keyword>
<evidence type="ECO:0000256" key="3">
    <source>
        <dbReference type="ARBA" id="ARBA00041148"/>
    </source>
</evidence>
<keyword evidence="4" id="KW-0963">Cytoplasm</keyword>
<keyword evidence="7" id="KW-1185">Reference proteome</keyword>
<dbReference type="InterPro" id="IPR038416">
    <property type="entry name" value="Ribosom_S30AE_C_sf"/>
</dbReference>
<dbReference type="Gene3D" id="3.30.505.50">
    <property type="entry name" value="Sigma 54 modulation/S30EA ribosomal protein, C-terminal domain"/>
    <property type="match status" value="1"/>
</dbReference>
<accession>B4D5R5</accession>
<sequence length="191" mass="22260">MQTANVNVPVKVTGRHVSVTDPIKDYATSRVEHLHLDYPRIIEAHVILDVEKHRHFAEIILHCTNHITIEASHETDDMYASIDGVAAKIAQQMRKYKTKILRNHRPRQQSIRHLEEQVLEISPTFHEHEESEPSVIKTERYPVKPMYVDEAVLQIEMSNRQFVVFLNAKTEKVNILYRRKEGGFGLMEPTF</sequence>
<protein>
    <recommendedName>
        <fullName evidence="3 4">Ribosome hibernation promoting factor</fullName>
        <shortName evidence="4">HPF</shortName>
    </recommendedName>
</protein>
<dbReference type="InterPro" id="IPR003489">
    <property type="entry name" value="RHF/RaiA"/>
</dbReference>
<dbReference type="AlphaFoldDB" id="B4D5R5"/>
<evidence type="ECO:0000256" key="4">
    <source>
        <dbReference type="HAMAP-Rule" id="MF_00839"/>
    </source>
</evidence>
<dbReference type="RefSeq" id="WP_006981578.1">
    <property type="nucleotide sequence ID" value="NZ_ABVL01000014.1"/>
</dbReference>
<comment type="subunit">
    <text evidence="2">Associates exclusively with 100S ribosomes, which are dimers of 70S ribosomes.</text>
</comment>
<dbReference type="GO" id="GO:0043024">
    <property type="term" value="F:ribosomal small subunit binding"/>
    <property type="evidence" value="ECO:0007669"/>
    <property type="project" value="TreeGrafter"/>
</dbReference>
<evidence type="ECO:0000259" key="5">
    <source>
        <dbReference type="Pfam" id="PF16321"/>
    </source>
</evidence>
<dbReference type="InParanoid" id="B4D5R5"/>
<dbReference type="Gene3D" id="3.30.160.100">
    <property type="entry name" value="Ribosome hibernation promotion factor-like"/>
    <property type="match status" value="1"/>
</dbReference>
<evidence type="ECO:0000313" key="6">
    <source>
        <dbReference type="EMBL" id="EDY18118.1"/>
    </source>
</evidence>
<reference evidence="6 7" key="1">
    <citation type="journal article" date="2011" name="J. Bacteriol.">
        <title>Genome sequence of Chthoniobacter flavus Ellin428, an aerobic heterotrophic soil bacterium.</title>
        <authorList>
            <person name="Kant R."/>
            <person name="van Passel M.W."/>
            <person name="Palva A."/>
            <person name="Lucas S."/>
            <person name="Lapidus A."/>
            <person name="Glavina Del Rio T."/>
            <person name="Dalin E."/>
            <person name="Tice H."/>
            <person name="Bruce D."/>
            <person name="Goodwin L."/>
            <person name="Pitluck S."/>
            <person name="Larimer F.W."/>
            <person name="Land M.L."/>
            <person name="Hauser L."/>
            <person name="Sangwan P."/>
            <person name="de Vos W.M."/>
            <person name="Janssen P.H."/>
            <person name="Smidt H."/>
        </authorList>
    </citation>
    <scope>NUCLEOTIDE SEQUENCE [LARGE SCALE GENOMIC DNA]</scope>
    <source>
        <strain evidence="6 7">Ellin428</strain>
    </source>
</reference>
<name>B4D5R5_9BACT</name>
<dbReference type="SUPFAM" id="SSF69754">
    <property type="entry name" value="Ribosome binding protein Y (YfiA homologue)"/>
    <property type="match status" value="1"/>
</dbReference>
<keyword evidence="6" id="KW-0689">Ribosomal protein</keyword>
<dbReference type="EMBL" id="ABVL01000014">
    <property type="protein sequence ID" value="EDY18118.1"/>
    <property type="molecule type" value="Genomic_DNA"/>
</dbReference>
<dbReference type="InterPro" id="IPR032528">
    <property type="entry name" value="Ribosom_S30AE_C"/>
</dbReference>
<dbReference type="InterPro" id="IPR036567">
    <property type="entry name" value="RHF-like"/>
</dbReference>
<proteinExistence type="inferred from homology"/>
<dbReference type="PANTHER" id="PTHR33231">
    <property type="entry name" value="30S RIBOSOMAL PROTEIN"/>
    <property type="match status" value="1"/>
</dbReference>
<dbReference type="Pfam" id="PF02482">
    <property type="entry name" value="Ribosomal_S30AE"/>
    <property type="match status" value="1"/>
</dbReference>
<dbReference type="HAMAP" id="MF_00839">
    <property type="entry name" value="HPF"/>
    <property type="match status" value="1"/>
</dbReference>
<comment type="similarity">
    <text evidence="4">Belongs to the HPF/YfiA ribosome-associated protein family. Long HPF subfamily.</text>
</comment>
<evidence type="ECO:0000256" key="1">
    <source>
        <dbReference type="ARBA" id="ARBA00022845"/>
    </source>
</evidence>
<dbReference type="eggNOG" id="COG1544">
    <property type="taxonomic scope" value="Bacteria"/>
</dbReference>
<gene>
    <name evidence="4" type="primary">hpf</name>
    <name evidence="6" type="ORF">CfE428DRAFT_4254</name>
</gene>
<dbReference type="CDD" id="cd00552">
    <property type="entry name" value="RaiA"/>
    <property type="match status" value="1"/>
</dbReference>
<dbReference type="PANTHER" id="PTHR33231:SF1">
    <property type="entry name" value="30S RIBOSOMAL PROTEIN"/>
    <property type="match status" value="1"/>
</dbReference>
<comment type="function">
    <text evidence="4">Required for dimerization of active 70S ribosomes into 100S ribosomes in stationary phase; 100S ribosomes are translationally inactive and sometimes present during exponential growth.</text>
</comment>
<evidence type="ECO:0000256" key="2">
    <source>
        <dbReference type="ARBA" id="ARBA00038695"/>
    </source>
</evidence>
<dbReference type="Pfam" id="PF16321">
    <property type="entry name" value="Ribosom_S30AE_C"/>
    <property type="match status" value="1"/>
</dbReference>
<dbReference type="NCBIfam" id="TIGR00741">
    <property type="entry name" value="yfiA"/>
    <property type="match status" value="1"/>
</dbReference>
<dbReference type="Proteomes" id="UP000005824">
    <property type="component" value="Unassembled WGS sequence"/>
</dbReference>
<comment type="subunit">
    <text evidence="4">Interacts with 100S ribosomes.</text>
</comment>
<dbReference type="InterPro" id="IPR050574">
    <property type="entry name" value="HPF/YfiA_ribosome-assoc"/>
</dbReference>
<comment type="subcellular location">
    <subcellularLocation>
        <location evidence="4">Cytoplasm</location>
    </subcellularLocation>
</comment>
<dbReference type="InterPro" id="IPR034694">
    <property type="entry name" value="HPF_long/plastid"/>
</dbReference>
<comment type="caution">
    <text evidence="6">The sequence shown here is derived from an EMBL/GenBank/DDBJ whole genome shotgun (WGS) entry which is preliminary data.</text>
</comment>
<dbReference type="GO" id="GO:0022627">
    <property type="term" value="C:cytosolic small ribosomal subunit"/>
    <property type="evidence" value="ECO:0007669"/>
    <property type="project" value="TreeGrafter"/>
</dbReference>
<feature type="domain" description="Sigma 54 modulation/S30EA ribosomal protein C-terminal" evidence="5">
    <location>
        <begin position="131"/>
        <end position="186"/>
    </location>
</feature>
<dbReference type="STRING" id="497964.CfE428DRAFT_4254"/>
<organism evidence="6 7">
    <name type="scientific">Chthoniobacter flavus Ellin428</name>
    <dbReference type="NCBI Taxonomy" id="497964"/>
    <lineage>
        <taxon>Bacteria</taxon>
        <taxon>Pseudomonadati</taxon>
        <taxon>Verrucomicrobiota</taxon>
        <taxon>Spartobacteria</taxon>
        <taxon>Chthoniobacterales</taxon>
        <taxon>Chthoniobacteraceae</taxon>
        <taxon>Chthoniobacter</taxon>
    </lineage>
</organism>